<dbReference type="PANTHER" id="PTHR43685:SF2">
    <property type="entry name" value="GLYCOSYLTRANSFERASE 2-LIKE DOMAIN-CONTAINING PROTEIN"/>
    <property type="match status" value="1"/>
</dbReference>
<dbReference type="Gene3D" id="3.90.550.10">
    <property type="entry name" value="Spore Coat Polysaccharide Biosynthesis Protein SpsA, Chain A"/>
    <property type="match status" value="1"/>
</dbReference>
<protein>
    <submittedName>
        <fullName evidence="2">Glycosyltransferase family 2 protein</fullName>
    </submittedName>
</protein>
<accession>A0A2T2XJ21</accession>
<dbReference type="Pfam" id="PF00535">
    <property type="entry name" value="Glycos_transf_2"/>
    <property type="match status" value="1"/>
</dbReference>
<gene>
    <name evidence="2" type="ORF">C7B46_05460</name>
</gene>
<evidence type="ECO:0000313" key="2">
    <source>
        <dbReference type="EMBL" id="PSR34438.1"/>
    </source>
</evidence>
<dbReference type="InterPro" id="IPR029044">
    <property type="entry name" value="Nucleotide-diphossugar_trans"/>
</dbReference>
<dbReference type="EMBL" id="PXYW01000009">
    <property type="protein sequence ID" value="PSR34438.1"/>
    <property type="molecule type" value="Genomic_DNA"/>
</dbReference>
<comment type="caution">
    <text evidence="2">The sequence shown here is derived from an EMBL/GenBank/DDBJ whole genome shotgun (WGS) entry which is preliminary data.</text>
</comment>
<evidence type="ECO:0000313" key="3">
    <source>
        <dbReference type="Proteomes" id="UP000242972"/>
    </source>
</evidence>
<dbReference type="Proteomes" id="UP000242972">
    <property type="component" value="Unassembled WGS sequence"/>
</dbReference>
<sequence>MNSLTVSTVSVIIVNYNGASVLAKALDSLYRLQEAPLEIVVVDNGSDDDSIQLVKSKALINPRIRLVTMAENRGVAGGRNVGVEVAQGDVWAFLDADGEATDHWLPEAVAALNEDCEIGAVAPLVLMDQGYVINGAGSFLDSGGHGYDRYWGDPLPSRERDLINLSGTDCDYPMGCGMVIRRDGLEGIWPLDDSALKWHDDTEIGIRIKKLGYRVVFKSSSRVLHTPGHSDPHHFLERHLQAETARFHLLIKYYPITVVGMELIRFALHAVSGSRHRPQAISELRSVLSCLKRDWLLLYRIRRQWQRKARS</sequence>
<organism evidence="2 3">
    <name type="scientific">Sulfobacillus benefaciens</name>
    <dbReference type="NCBI Taxonomy" id="453960"/>
    <lineage>
        <taxon>Bacteria</taxon>
        <taxon>Bacillati</taxon>
        <taxon>Bacillota</taxon>
        <taxon>Clostridia</taxon>
        <taxon>Eubacteriales</taxon>
        <taxon>Clostridiales Family XVII. Incertae Sedis</taxon>
        <taxon>Sulfobacillus</taxon>
    </lineage>
</organism>
<reference evidence="2 3" key="1">
    <citation type="journal article" date="2014" name="BMC Genomics">
        <title>Comparison of environmental and isolate Sulfobacillus genomes reveals diverse carbon, sulfur, nitrogen, and hydrogen metabolisms.</title>
        <authorList>
            <person name="Justice N.B."/>
            <person name="Norman A."/>
            <person name="Brown C.T."/>
            <person name="Singh A."/>
            <person name="Thomas B.C."/>
            <person name="Banfield J.F."/>
        </authorList>
    </citation>
    <scope>NUCLEOTIDE SEQUENCE [LARGE SCALE GENOMIC DNA]</scope>
    <source>
        <strain evidence="2">AMDSBA4</strain>
    </source>
</reference>
<dbReference type="AlphaFoldDB" id="A0A2T2XJ21"/>
<dbReference type="InterPro" id="IPR050834">
    <property type="entry name" value="Glycosyltransf_2"/>
</dbReference>
<keyword evidence="2" id="KW-0808">Transferase</keyword>
<dbReference type="GO" id="GO:0016740">
    <property type="term" value="F:transferase activity"/>
    <property type="evidence" value="ECO:0007669"/>
    <property type="project" value="UniProtKB-KW"/>
</dbReference>
<dbReference type="SUPFAM" id="SSF53448">
    <property type="entry name" value="Nucleotide-diphospho-sugar transferases"/>
    <property type="match status" value="1"/>
</dbReference>
<feature type="domain" description="Glycosyltransferase 2-like" evidence="1">
    <location>
        <begin position="10"/>
        <end position="130"/>
    </location>
</feature>
<evidence type="ECO:0000259" key="1">
    <source>
        <dbReference type="Pfam" id="PF00535"/>
    </source>
</evidence>
<dbReference type="PANTHER" id="PTHR43685">
    <property type="entry name" value="GLYCOSYLTRANSFERASE"/>
    <property type="match status" value="1"/>
</dbReference>
<name>A0A2T2XJ21_9FIRM</name>
<dbReference type="InterPro" id="IPR001173">
    <property type="entry name" value="Glyco_trans_2-like"/>
</dbReference>
<proteinExistence type="predicted"/>